<dbReference type="InterPro" id="IPR032790">
    <property type="entry name" value="GDE_C"/>
</dbReference>
<evidence type="ECO:0000256" key="16">
    <source>
        <dbReference type="ARBA" id="ARBA00031477"/>
    </source>
</evidence>
<feature type="domain" description="Eukaryotic glycogen debranching enzyme N-terminal" evidence="19">
    <location>
        <begin position="62"/>
        <end position="163"/>
    </location>
</feature>
<sequence>MPKPNKYLLNTPDVSLQRVMTPIPSEKTQLMVWNIKFNDNGTISGDKTFVNLRLSKNQPIAIRFKLSLGSEVSIQPKLFTNYPLNGGEYDRATFHQKSYKTSLNFSVNEQPNAQSLNSDVNDDSQPTLRPSKSYPDLIVESFEMETFKTPKYYFLVNPELSINNTPLGMDGITLKTLNPKLMGPLSSWETHLKNTSTLGYNMIHFIPLQQRGSSDSPYSIFDQLMISDSLFSDLPAIPESNQEREDLLRVALKHMEQTHKIIGLTDIVWNHTANNSTWLHSHPGSGYNLVNSPHLRAAYEIDCGLIELSKNIQNYGFPDRMVHSKEDVDKLVEVIKTQVINKIKFWEFYIIDVKKVISDSESFYNSGLGSDFTHHYVDDHIKSSGFHSNLDSEISVFCSEFIIESIKKSVDTNNVYDRYGRQPDSKLCFYLLKKVLGDNVSKERLLDLITKTLDLVNLSYYREYDDDVLSITTNIRNVVNFERFTKENWKYQKPINYLYTIVDPLFTTLPKNAETSKFSDDELALANNGWIWGGDPLKNFANPSSKSYLRREVIVWGDCVKLNYGKSRNDNPWLWDYMAEYTIRMAKLFHGFRIDNCHSTPIELAEYLLDKARTVRPNLYVLAELFTGSESTDIIFVSKLGINSLVRESINSWDIHELSRQSHRVGGIAIGSIDVDCLEIEDKFTDLSQNMVDVPCIVAPIRKTLPHAMFFDNTHDNETPYQARTAEDALSNAAIVSVSVCSTGSSQGYDELYPELINLVHEKRKYALLENPLNVGIGLAKQKLNKLHSDLCSFQEIFISVQGDCIIVHRLDPTSREGVFAVIRSAFKGVSGDATLEPIKMYSTQVEHLFSYGLKINGPVSEKDDGYIHGLQSTLIDLGPPTIKVSQDKVGPYSEISLPKNFYPGSIMFVKTTLSNFRPDLEWKIKSNSSIPIEFLGLDSLNVVLFRCDAEEFSTIGTNAYDIPGIGKLPYCGFSGWMSYLKNAIYNNDLGHPLFDNIRKGHWAMDYIVNRLQKYCVYYPRLSHLISWLTERFSIIKNAPVNLAPKYFTLVIYTSWRECIKRALKLMNPSFTMSTGFISRLALTSVQLIGKVPNSTLTPFDSPNSVSMSAGLPHFSTNHMRCWGRDIFIALDGLLLVTHRWEEARDHILSFGSVLRSGLIPNLLDAGRNPRYNARDATWFWLQAVQDYCNISPEGLDFLNQKVVRRFPEDEEYTAWDDIRSYSRNSTVAELIFEILQKHALGINFREHNAGYRLDEHMTDEGFNISIHVDWSNGFVLGGNIHNCGTWMDKMGSSYKAGNKGVPTTPRDGADIEIIGLLKSTLRWVSSIIRSGYNVFPLEGVLVGQNITFNDIGKANMEALELCEFISFDMWNDLIQSSFEKHFWVPENPEYDSLHDIDPKMVNARGIYKDTYGSTKIWTDYQLRPNISVAMVVAPELFNVENARTCLRRMRVSLQGPLGMRTLDPADMQYRPYYNNSNDSNDPAVANGANYHQGPEWVWCTGYYLRALLYFFSENMDMTISAYHEVLSTINNMKKHITNDLYHGLPELTNMDGEYCRHSCDTQAWSSATVLSLIRDVESFLDIQKVSHFY</sequence>
<dbReference type="PANTHER" id="PTHR10569:SF2">
    <property type="entry name" value="GLYCOGEN DEBRANCHING ENZYME"/>
    <property type="match status" value="1"/>
</dbReference>
<evidence type="ECO:0000256" key="3">
    <source>
        <dbReference type="ARBA" id="ARBA00003530"/>
    </source>
</evidence>
<keyword evidence="9" id="KW-0328">Glycosyltransferase</keyword>
<dbReference type="InterPro" id="IPR008928">
    <property type="entry name" value="6-hairpin_glycosidase_sf"/>
</dbReference>
<dbReference type="Pfam" id="PF14699">
    <property type="entry name" value="hGDE_N"/>
    <property type="match status" value="1"/>
</dbReference>
<evidence type="ECO:0000256" key="12">
    <source>
        <dbReference type="ARBA" id="ARBA00023056"/>
    </source>
</evidence>
<evidence type="ECO:0000313" key="23">
    <source>
        <dbReference type="Proteomes" id="UP000187283"/>
    </source>
</evidence>
<dbReference type="OrthoDB" id="10248904at2759"/>
<organism evidence="22 23">
    <name type="scientific">Smittium culicis</name>
    <dbReference type="NCBI Taxonomy" id="133412"/>
    <lineage>
        <taxon>Eukaryota</taxon>
        <taxon>Fungi</taxon>
        <taxon>Fungi incertae sedis</taxon>
        <taxon>Zoopagomycota</taxon>
        <taxon>Kickxellomycotina</taxon>
        <taxon>Harpellomycetes</taxon>
        <taxon>Harpellales</taxon>
        <taxon>Legeriomycetaceae</taxon>
        <taxon>Smittium</taxon>
    </lineage>
</organism>
<dbReference type="EC" id="2.4.1.25" evidence="5"/>
<dbReference type="Pfam" id="PF14702">
    <property type="entry name" value="hGDE_central"/>
    <property type="match status" value="1"/>
</dbReference>
<dbReference type="InterPro" id="IPR012341">
    <property type="entry name" value="6hp_glycosidase-like_sf"/>
</dbReference>
<evidence type="ECO:0000256" key="15">
    <source>
        <dbReference type="ARBA" id="ARBA00025780"/>
    </source>
</evidence>
<dbReference type="FunFam" id="3.20.20.80:FF:000242">
    <property type="entry name" value="Glycogen debranching enzyme Gdb1, putative"/>
    <property type="match status" value="1"/>
</dbReference>
<keyword evidence="14" id="KW-0326">Glycosidase</keyword>
<dbReference type="Proteomes" id="UP000187283">
    <property type="component" value="Unassembled WGS sequence"/>
</dbReference>
<dbReference type="Pfam" id="PF06202">
    <property type="entry name" value="GDE_C"/>
    <property type="match status" value="1"/>
</dbReference>
<evidence type="ECO:0000313" key="22">
    <source>
        <dbReference type="EMBL" id="OMJ24182.1"/>
    </source>
</evidence>
<dbReference type="InterPro" id="IPR017853">
    <property type="entry name" value="GH"/>
</dbReference>
<comment type="catalytic activity">
    <reaction evidence="1">
        <text>Transfers a segment of a (1-&gt;4)-alpha-D-glucan to a new position in an acceptor, which may be glucose or a (1-&gt;4)-alpha-D-glucan.</text>
        <dbReference type="EC" id="2.4.1.25"/>
    </reaction>
</comment>
<dbReference type="InterPro" id="IPR010401">
    <property type="entry name" value="AGL/Gdb1"/>
</dbReference>
<dbReference type="GO" id="GO:0004135">
    <property type="term" value="F:amylo-alpha-1,6-glucosidase activity"/>
    <property type="evidence" value="ECO:0007669"/>
    <property type="project" value="UniProtKB-EC"/>
</dbReference>
<reference evidence="22 23" key="1">
    <citation type="submission" date="2017-01" db="EMBL/GenBank/DDBJ databases">
        <authorList>
            <person name="Mah S.A."/>
            <person name="Swanson W.J."/>
            <person name="Moy G.W."/>
            <person name="Vacquier V.D."/>
        </authorList>
    </citation>
    <scope>NUCLEOTIDE SEQUENCE [LARGE SCALE GENOMIC DNA]</scope>
    <source>
        <strain evidence="22 23">GSMNP</strain>
    </source>
</reference>
<feature type="domain" description="Glycogen debranching enzyme central" evidence="21">
    <location>
        <begin position="776"/>
        <end position="1012"/>
    </location>
</feature>
<dbReference type="Gene3D" id="3.20.20.80">
    <property type="entry name" value="Glycosidases"/>
    <property type="match status" value="1"/>
</dbReference>
<dbReference type="Gene3D" id="1.50.10.10">
    <property type="match status" value="1"/>
</dbReference>
<evidence type="ECO:0000259" key="20">
    <source>
        <dbReference type="Pfam" id="PF14701"/>
    </source>
</evidence>
<feature type="domain" description="Glycogen debranching enzyme C-terminal" evidence="18">
    <location>
        <begin position="1093"/>
        <end position="1571"/>
    </location>
</feature>
<dbReference type="GO" id="GO:0005980">
    <property type="term" value="P:glycogen catabolic process"/>
    <property type="evidence" value="ECO:0007669"/>
    <property type="project" value="InterPro"/>
</dbReference>
<feature type="region of interest" description="Disordered" evidence="17">
    <location>
        <begin position="111"/>
        <end position="132"/>
    </location>
</feature>
<keyword evidence="13" id="KW-0511">Multifunctional enzyme</keyword>
<evidence type="ECO:0000256" key="2">
    <source>
        <dbReference type="ARBA" id="ARBA00000927"/>
    </source>
</evidence>
<dbReference type="SUPFAM" id="SSF51445">
    <property type="entry name" value="(Trans)glycosidases"/>
    <property type="match status" value="1"/>
</dbReference>
<keyword evidence="12" id="KW-0320">Glycogen biosynthesis</keyword>
<evidence type="ECO:0000256" key="4">
    <source>
        <dbReference type="ARBA" id="ARBA00004496"/>
    </source>
</evidence>
<evidence type="ECO:0000256" key="5">
    <source>
        <dbReference type="ARBA" id="ARBA00012560"/>
    </source>
</evidence>
<evidence type="ECO:0000256" key="7">
    <source>
        <dbReference type="ARBA" id="ARBA00020723"/>
    </source>
</evidence>
<evidence type="ECO:0000256" key="9">
    <source>
        <dbReference type="ARBA" id="ARBA00022676"/>
    </source>
</evidence>
<dbReference type="PANTHER" id="PTHR10569">
    <property type="entry name" value="GLYCOGEN DEBRANCHING ENZYME"/>
    <property type="match status" value="1"/>
</dbReference>
<proteinExistence type="inferred from homology"/>
<dbReference type="GO" id="GO:0005978">
    <property type="term" value="P:glycogen biosynthetic process"/>
    <property type="evidence" value="ECO:0007669"/>
    <property type="project" value="UniProtKB-KW"/>
</dbReference>
<evidence type="ECO:0000256" key="14">
    <source>
        <dbReference type="ARBA" id="ARBA00023295"/>
    </source>
</evidence>
<keyword evidence="10" id="KW-0808">Transferase</keyword>
<dbReference type="EC" id="3.2.1.33" evidence="6"/>
<keyword evidence="11" id="KW-0378">Hydrolase</keyword>
<dbReference type="EMBL" id="LSSN01000393">
    <property type="protein sequence ID" value="OMJ24182.1"/>
    <property type="molecule type" value="Genomic_DNA"/>
</dbReference>
<comment type="catalytic activity">
    <reaction evidence="2">
        <text>Hydrolysis of (1-&gt;6)-alpha-D-glucosidic branch linkages in glycogen phosphorylase limit dextrin.</text>
        <dbReference type="EC" id="3.2.1.33"/>
    </reaction>
</comment>
<evidence type="ECO:0000256" key="11">
    <source>
        <dbReference type="ARBA" id="ARBA00022801"/>
    </source>
</evidence>
<dbReference type="SUPFAM" id="SSF48208">
    <property type="entry name" value="Six-hairpin glycosidases"/>
    <property type="match status" value="1"/>
</dbReference>
<feature type="compositionally biased region" description="Polar residues" evidence="17">
    <location>
        <begin position="111"/>
        <end position="130"/>
    </location>
</feature>
<dbReference type="FunFam" id="1.50.10.10:FF:000039">
    <property type="entry name" value="Glycogen debranching enzyme Gdb1, putative"/>
    <property type="match status" value="1"/>
</dbReference>
<protein>
    <recommendedName>
        <fullName evidence="7">Glycogen debranching enzyme</fullName>
        <ecNumber evidence="5">2.4.1.25</ecNumber>
        <ecNumber evidence="6">3.2.1.33</ecNumber>
    </recommendedName>
    <alternativeName>
        <fullName evidence="16">Glycogen debrancher</fullName>
    </alternativeName>
</protein>
<comment type="subcellular location">
    <subcellularLocation>
        <location evidence="4">Cytoplasm</location>
    </subcellularLocation>
</comment>
<keyword evidence="8" id="KW-0963">Cytoplasm</keyword>
<gene>
    <name evidence="22" type="ORF">AYI70_g1760</name>
</gene>
<comment type="caution">
    <text evidence="22">The sequence shown here is derived from an EMBL/GenBank/DDBJ whole genome shotgun (WGS) entry which is preliminary data.</text>
</comment>
<dbReference type="GO" id="GO:0005737">
    <property type="term" value="C:cytoplasm"/>
    <property type="evidence" value="ECO:0007669"/>
    <property type="project" value="UniProtKB-SubCell"/>
</dbReference>
<comment type="similarity">
    <text evidence="15">Belongs to the glycogen debranching enzyme family.</text>
</comment>
<evidence type="ECO:0000259" key="18">
    <source>
        <dbReference type="Pfam" id="PF06202"/>
    </source>
</evidence>
<dbReference type="InterPro" id="IPR032788">
    <property type="entry name" value="AGL_central"/>
</dbReference>
<evidence type="ECO:0000256" key="1">
    <source>
        <dbReference type="ARBA" id="ARBA00000439"/>
    </source>
</evidence>
<evidence type="ECO:0000256" key="17">
    <source>
        <dbReference type="SAM" id="MobiDB-lite"/>
    </source>
</evidence>
<evidence type="ECO:0000256" key="6">
    <source>
        <dbReference type="ARBA" id="ARBA00012778"/>
    </source>
</evidence>
<dbReference type="GO" id="GO:0004134">
    <property type="term" value="F:4-alpha-glucanotransferase activity"/>
    <property type="evidence" value="ECO:0007669"/>
    <property type="project" value="UniProtKB-EC"/>
</dbReference>
<dbReference type="InterPro" id="IPR029436">
    <property type="entry name" value="AGL_euk_N"/>
</dbReference>
<dbReference type="Pfam" id="PF14701">
    <property type="entry name" value="hDGE_amylase"/>
    <property type="match status" value="1"/>
</dbReference>
<comment type="function">
    <text evidence="3">Multifunctional enzyme acting as 1,4-alpha-D-glucan:1,4-alpha-D-glucan 4-alpha-D-glycosyltransferase and amylo-1,6-glucosidase in glycogen degradation.</text>
</comment>
<keyword evidence="23" id="KW-1185">Reference proteome</keyword>
<evidence type="ECO:0000256" key="8">
    <source>
        <dbReference type="ARBA" id="ARBA00022490"/>
    </source>
</evidence>
<feature type="domain" description="Glycogen debranching enzyme glucanotransferase" evidence="20">
    <location>
        <begin position="167"/>
        <end position="620"/>
    </location>
</feature>
<name>A0A1R1YBA3_9FUNG</name>
<dbReference type="InterPro" id="IPR032792">
    <property type="entry name" value="AGL_glucanoTrfase"/>
</dbReference>
<accession>A0A1R1YBA3</accession>
<evidence type="ECO:0000256" key="10">
    <source>
        <dbReference type="ARBA" id="ARBA00022679"/>
    </source>
</evidence>
<evidence type="ECO:0000259" key="19">
    <source>
        <dbReference type="Pfam" id="PF14699"/>
    </source>
</evidence>
<evidence type="ECO:0000259" key="21">
    <source>
        <dbReference type="Pfam" id="PF14702"/>
    </source>
</evidence>
<evidence type="ECO:0000256" key="13">
    <source>
        <dbReference type="ARBA" id="ARBA00023268"/>
    </source>
</evidence>
<dbReference type="STRING" id="133412.A0A1R1YBA3"/>